<proteinExistence type="predicted"/>
<keyword evidence="3" id="KW-1185">Reference proteome</keyword>
<comment type="caution">
    <text evidence="2">The sequence shown here is derived from an EMBL/GenBank/DDBJ whole genome shotgun (WGS) entry which is preliminary data.</text>
</comment>
<feature type="domain" description="ChsH2 C-terminal OB-fold" evidence="1">
    <location>
        <begin position="55"/>
        <end position="117"/>
    </location>
</feature>
<dbReference type="Proteomes" id="UP000321638">
    <property type="component" value="Unassembled WGS sequence"/>
</dbReference>
<organism evidence="2 3">
    <name type="scientific">Vineibacter terrae</name>
    <dbReference type="NCBI Taxonomy" id="2586908"/>
    <lineage>
        <taxon>Bacteria</taxon>
        <taxon>Pseudomonadati</taxon>
        <taxon>Pseudomonadota</taxon>
        <taxon>Alphaproteobacteria</taxon>
        <taxon>Hyphomicrobiales</taxon>
        <taxon>Vineibacter</taxon>
    </lineage>
</organism>
<accession>A0A5C8PDF4</accession>
<evidence type="ECO:0000313" key="2">
    <source>
        <dbReference type="EMBL" id="TXL71628.1"/>
    </source>
</evidence>
<dbReference type="SUPFAM" id="SSF50249">
    <property type="entry name" value="Nucleic acid-binding proteins"/>
    <property type="match status" value="1"/>
</dbReference>
<reference evidence="2 3" key="1">
    <citation type="submission" date="2019-06" db="EMBL/GenBank/DDBJ databases">
        <title>New taxonomy in bacterial strain CC-CFT640, isolated from vineyard.</title>
        <authorList>
            <person name="Lin S.-Y."/>
            <person name="Tsai C.-F."/>
            <person name="Young C.-C."/>
        </authorList>
    </citation>
    <scope>NUCLEOTIDE SEQUENCE [LARGE SCALE GENOMIC DNA]</scope>
    <source>
        <strain evidence="2 3">CC-CFT640</strain>
    </source>
</reference>
<dbReference type="Pfam" id="PF01796">
    <property type="entry name" value="OB_ChsH2_C"/>
    <property type="match status" value="1"/>
</dbReference>
<dbReference type="RefSeq" id="WP_147850540.1">
    <property type="nucleotide sequence ID" value="NZ_DATAJT010000642.1"/>
</dbReference>
<sequence>MGDVSGGVPPIVPFLHRDGAKPYLGGSRCEACGHVFVGERSVCAKCAARDKMKAVRLAETGKLYVYTVVKRSFPGVAVPFVDAIVDLDDGSHLKGTLEGVEPDPDHIKFNMRVKVAYREAQPVNSGGKPYLTYYFVPA</sequence>
<protein>
    <recommendedName>
        <fullName evidence="1">ChsH2 C-terminal OB-fold domain-containing protein</fullName>
    </recommendedName>
</protein>
<dbReference type="InterPro" id="IPR052513">
    <property type="entry name" value="Thioester_dehydratase-like"/>
</dbReference>
<dbReference type="InterPro" id="IPR012340">
    <property type="entry name" value="NA-bd_OB-fold"/>
</dbReference>
<dbReference type="InterPro" id="IPR002878">
    <property type="entry name" value="ChsH2_C"/>
</dbReference>
<dbReference type="EMBL" id="VDUZ01000041">
    <property type="protein sequence ID" value="TXL71628.1"/>
    <property type="molecule type" value="Genomic_DNA"/>
</dbReference>
<dbReference type="PANTHER" id="PTHR34075:SF5">
    <property type="entry name" value="BLR3430 PROTEIN"/>
    <property type="match status" value="1"/>
</dbReference>
<dbReference type="PANTHER" id="PTHR34075">
    <property type="entry name" value="BLR3430 PROTEIN"/>
    <property type="match status" value="1"/>
</dbReference>
<dbReference type="AlphaFoldDB" id="A0A5C8PDF4"/>
<dbReference type="OrthoDB" id="3182121at2"/>
<name>A0A5C8PDF4_9HYPH</name>
<evidence type="ECO:0000259" key="1">
    <source>
        <dbReference type="Pfam" id="PF01796"/>
    </source>
</evidence>
<evidence type="ECO:0000313" key="3">
    <source>
        <dbReference type="Proteomes" id="UP000321638"/>
    </source>
</evidence>
<gene>
    <name evidence="2" type="ORF">FHP25_29255</name>
</gene>